<accession>A0A9P6BVZ8</accession>
<name>A0A9P6BVZ8_9AGAR</name>
<protein>
    <submittedName>
        <fullName evidence="1">Glycoside hydrolase family 16 protein</fullName>
    </submittedName>
</protein>
<evidence type="ECO:0000313" key="1">
    <source>
        <dbReference type="EMBL" id="KAF9442341.1"/>
    </source>
</evidence>
<dbReference type="GO" id="GO:0016787">
    <property type="term" value="F:hydrolase activity"/>
    <property type="evidence" value="ECO:0007669"/>
    <property type="project" value="UniProtKB-KW"/>
</dbReference>
<reference evidence="1" key="1">
    <citation type="submission" date="2020-11" db="EMBL/GenBank/DDBJ databases">
        <authorList>
            <consortium name="DOE Joint Genome Institute"/>
            <person name="Ahrendt S."/>
            <person name="Riley R."/>
            <person name="Andreopoulos W."/>
            <person name="Labutti K."/>
            <person name="Pangilinan J."/>
            <person name="Ruiz-Duenas F.J."/>
            <person name="Barrasa J.M."/>
            <person name="Sanchez-Garcia M."/>
            <person name="Camarero S."/>
            <person name="Miyauchi S."/>
            <person name="Serrano A."/>
            <person name="Linde D."/>
            <person name="Babiker R."/>
            <person name="Drula E."/>
            <person name="Ayuso-Fernandez I."/>
            <person name="Pacheco R."/>
            <person name="Padilla G."/>
            <person name="Ferreira P."/>
            <person name="Barriuso J."/>
            <person name="Kellner H."/>
            <person name="Castanera R."/>
            <person name="Alfaro M."/>
            <person name="Ramirez L."/>
            <person name="Pisabarro A.G."/>
            <person name="Kuo A."/>
            <person name="Tritt A."/>
            <person name="Lipzen A."/>
            <person name="He G."/>
            <person name="Yan M."/>
            <person name="Ng V."/>
            <person name="Cullen D."/>
            <person name="Martin F."/>
            <person name="Rosso M.-N."/>
            <person name="Henrissat B."/>
            <person name="Hibbett D."/>
            <person name="Martinez A.T."/>
            <person name="Grigoriev I.V."/>
        </authorList>
    </citation>
    <scope>NUCLEOTIDE SEQUENCE</scope>
    <source>
        <strain evidence="1">MF-IS2</strain>
    </source>
</reference>
<dbReference type="AlphaFoldDB" id="A0A9P6BVZ8"/>
<dbReference type="Proteomes" id="UP000807342">
    <property type="component" value="Unassembled WGS sequence"/>
</dbReference>
<comment type="caution">
    <text evidence="1">The sequence shown here is derived from an EMBL/GenBank/DDBJ whole genome shotgun (WGS) entry which is preliminary data.</text>
</comment>
<evidence type="ECO:0000313" key="2">
    <source>
        <dbReference type="Proteomes" id="UP000807342"/>
    </source>
</evidence>
<keyword evidence="2" id="KW-1185">Reference proteome</keyword>
<gene>
    <name evidence="1" type="ORF">P691DRAFT_789720</name>
</gene>
<organism evidence="1 2">
    <name type="scientific">Macrolepiota fuliginosa MF-IS2</name>
    <dbReference type="NCBI Taxonomy" id="1400762"/>
    <lineage>
        <taxon>Eukaryota</taxon>
        <taxon>Fungi</taxon>
        <taxon>Dikarya</taxon>
        <taxon>Basidiomycota</taxon>
        <taxon>Agaricomycotina</taxon>
        <taxon>Agaricomycetes</taxon>
        <taxon>Agaricomycetidae</taxon>
        <taxon>Agaricales</taxon>
        <taxon>Agaricineae</taxon>
        <taxon>Agaricaceae</taxon>
        <taxon>Macrolepiota</taxon>
    </lineage>
</organism>
<dbReference type="OrthoDB" id="4524534at2759"/>
<keyword evidence="1" id="KW-0378">Hydrolase</keyword>
<proteinExistence type="predicted"/>
<sequence length="146" mass="15945">MSMQNHWYGSTCLPYLIGWIASSKLDECKVCGAIHAKAQITVTKTNTYTSGEFSSLTAKGTWPAFWHSEQICNQAVNNQPPKTDMANGRAQHKTGAMPSTPPLDLISWPSDLSFHALKAALTAECNGANVRIDFYMDNIACNSAEC</sequence>
<dbReference type="EMBL" id="MU151650">
    <property type="protein sequence ID" value="KAF9442341.1"/>
    <property type="molecule type" value="Genomic_DNA"/>
</dbReference>